<dbReference type="Gene3D" id="6.10.250.290">
    <property type="match status" value="1"/>
</dbReference>
<name>A0A0P8BHR6_9HYPH</name>
<evidence type="ECO:0000256" key="6">
    <source>
        <dbReference type="HAMAP-Rule" id="MF_00362"/>
    </source>
</evidence>
<dbReference type="NCBIfam" id="NF000955">
    <property type="entry name" value="PRK00099.1-1"/>
    <property type="match status" value="1"/>
</dbReference>
<evidence type="ECO:0000256" key="5">
    <source>
        <dbReference type="ARBA" id="ARBA00035202"/>
    </source>
</evidence>
<dbReference type="PROSITE" id="PS01109">
    <property type="entry name" value="RIBOSOMAL_L10"/>
    <property type="match status" value="1"/>
</dbReference>
<reference evidence="8 10" key="2">
    <citation type="submission" date="2016-08" db="EMBL/GenBank/DDBJ databases">
        <authorList>
            <person name="Varghese N."/>
            <person name="Submissions Spin"/>
        </authorList>
    </citation>
    <scope>NUCLEOTIDE SEQUENCE [LARGE SCALE GENOMIC DNA]</scope>
    <source>
        <strain evidence="8 10">HL-109</strain>
    </source>
</reference>
<dbReference type="PANTHER" id="PTHR11560">
    <property type="entry name" value="39S RIBOSOMAL PROTEIN L10, MITOCHONDRIAL"/>
    <property type="match status" value="1"/>
</dbReference>
<proteinExistence type="inferred from homology"/>
<dbReference type="GO" id="GO:0003735">
    <property type="term" value="F:structural constituent of ribosome"/>
    <property type="evidence" value="ECO:0007669"/>
    <property type="project" value="InterPro"/>
</dbReference>
<evidence type="ECO:0000313" key="10">
    <source>
        <dbReference type="Proteomes" id="UP000182800"/>
    </source>
</evidence>
<evidence type="ECO:0000256" key="1">
    <source>
        <dbReference type="ARBA" id="ARBA00002633"/>
    </source>
</evidence>
<organism evidence="7 9">
    <name type="scientific">Saliniramus fredricksonii</name>
    <dbReference type="NCBI Taxonomy" id="1653334"/>
    <lineage>
        <taxon>Bacteria</taxon>
        <taxon>Pseudomonadati</taxon>
        <taxon>Pseudomonadota</taxon>
        <taxon>Alphaproteobacteria</taxon>
        <taxon>Hyphomicrobiales</taxon>
        <taxon>Salinarimonadaceae</taxon>
        <taxon>Saliniramus</taxon>
    </lineage>
</organism>
<comment type="function">
    <text evidence="1 6">Forms part of the ribosomal stalk, playing a central role in the interaction of the ribosome with GTP-bound translation factors.</text>
</comment>
<dbReference type="CDD" id="cd05797">
    <property type="entry name" value="Ribosomal_L10"/>
    <property type="match status" value="1"/>
</dbReference>
<evidence type="ECO:0000256" key="4">
    <source>
        <dbReference type="ARBA" id="ARBA00023274"/>
    </source>
</evidence>
<dbReference type="InterPro" id="IPR043141">
    <property type="entry name" value="Ribosomal_uL10-like_sf"/>
</dbReference>
<dbReference type="Proteomes" id="UP000182800">
    <property type="component" value="Unassembled WGS sequence"/>
</dbReference>
<protein>
    <recommendedName>
        <fullName evidence="5 6">Large ribosomal subunit protein uL10</fullName>
    </recommendedName>
</protein>
<dbReference type="InterPro" id="IPR001790">
    <property type="entry name" value="Ribosomal_uL10"/>
</dbReference>
<dbReference type="STRING" id="1653334.GA0071312_0151"/>
<comment type="subunit">
    <text evidence="6">Part of the ribosomal stalk of the 50S ribosomal subunit. The N-terminus interacts with L11 and the large rRNA to form the base of the stalk. The C-terminus forms an elongated spine to which L12 dimers bind in a sequential fashion forming a multimeric L10(L12)X complex.</text>
</comment>
<keyword evidence="3 6" id="KW-0689">Ribosomal protein</keyword>
<sequence length="172" mass="17928">MERAAKRELVTTLNDVFANTGVVIVAHYSGLTVADMQKLRAQMKQAGATVKVTKNRIAKIALEGTDVASIAQYLEGPTLLAYSDDPVAAPKVATEFAKSNEKLRILGGAMGVTALDANGVKALASMPSLDELRGTLVGLINAPATKIAQLSTAPAAKLARVFSAYAKSEEAA</sequence>
<keyword evidence="6" id="KW-0694">RNA-binding</keyword>
<dbReference type="GO" id="GO:0070180">
    <property type="term" value="F:large ribosomal subunit rRNA binding"/>
    <property type="evidence" value="ECO:0007669"/>
    <property type="project" value="UniProtKB-UniRule"/>
</dbReference>
<keyword evidence="10" id="KW-1185">Reference proteome</keyword>
<dbReference type="InterPro" id="IPR047865">
    <property type="entry name" value="Ribosomal_uL10_bac_type"/>
</dbReference>
<dbReference type="Proteomes" id="UP000050497">
    <property type="component" value="Unassembled WGS sequence"/>
</dbReference>
<accession>A0A0P8BHR6</accession>
<dbReference type="GO" id="GO:0006412">
    <property type="term" value="P:translation"/>
    <property type="evidence" value="ECO:0007669"/>
    <property type="project" value="UniProtKB-UniRule"/>
</dbReference>
<dbReference type="EMBL" id="LJSX01000043">
    <property type="protein sequence ID" value="KPQ08703.1"/>
    <property type="molecule type" value="Genomic_DNA"/>
</dbReference>
<dbReference type="Gene3D" id="3.30.70.1730">
    <property type="match status" value="1"/>
</dbReference>
<dbReference type="Pfam" id="PF00466">
    <property type="entry name" value="Ribosomal_L10"/>
    <property type="match status" value="1"/>
</dbReference>
<evidence type="ECO:0000313" key="8">
    <source>
        <dbReference type="EMBL" id="SCC78217.1"/>
    </source>
</evidence>
<dbReference type="AlphaFoldDB" id="A0A0P8BHR6"/>
<evidence type="ECO:0000256" key="2">
    <source>
        <dbReference type="ARBA" id="ARBA00008889"/>
    </source>
</evidence>
<keyword evidence="6" id="KW-0699">rRNA-binding</keyword>
<comment type="caution">
    <text evidence="7">The sequence shown here is derived from an EMBL/GenBank/DDBJ whole genome shotgun (WGS) entry which is preliminary data.</text>
</comment>
<dbReference type="PATRIC" id="fig|1653334.4.peg.2102"/>
<evidence type="ECO:0000313" key="9">
    <source>
        <dbReference type="Proteomes" id="UP000050497"/>
    </source>
</evidence>
<evidence type="ECO:0000256" key="3">
    <source>
        <dbReference type="ARBA" id="ARBA00022980"/>
    </source>
</evidence>
<gene>
    <name evidence="6 7" type="primary">rplJ</name>
    <name evidence="8" type="ORF">GA0071312_0151</name>
    <name evidence="7" type="ORF">HLUCCO17_17340</name>
</gene>
<reference evidence="7 9" key="1">
    <citation type="submission" date="2015-09" db="EMBL/GenBank/DDBJ databases">
        <title>Identification and resolution of microdiversity through metagenomic sequencing of parallel consortia.</title>
        <authorList>
            <person name="Nelson W.C."/>
            <person name="Romine M.F."/>
            <person name="Lindemann S.R."/>
        </authorList>
    </citation>
    <scope>NUCLEOTIDE SEQUENCE [LARGE SCALE GENOMIC DNA]</scope>
    <source>
        <strain evidence="7">HL-109</strain>
    </source>
</reference>
<dbReference type="OrthoDB" id="9791972at2"/>
<evidence type="ECO:0000313" key="7">
    <source>
        <dbReference type="EMBL" id="KPQ08703.1"/>
    </source>
</evidence>
<dbReference type="HAMAP" id="MF_00362">
    <property type="entry name" value="Ribosomal_uL10"/>
    <property type="match status" value="1"/>
</dbReference>
<dbReference type="InterPro" id="IPR002363">
    <property type="entry name" value="Ribosomal_uL10_CS_bac"/>
</dbReference>
<dbReference type="EMBL" id="FMBM01000001">
    <property type="protein sequence ID" value="SCC78217.1"/>
    <property type="molecule type" value="Genomic_DNA"/>
</dbReference>
<comment type="similarity">
    <text evidence="2 6">Belongs to the universal ribosomal protein uL10 family.</text>
</comment>
<dbReference type="InterPro" id="IPR022973">
    <property type="entry name" value="Ribosomal_uL10_bac"/>
</dbReference>
<dbReference type="RefSeq" id="WP_074443225.1">
    <property type="nucleotide sequence ID" value="NZ_FMBM01000001.1"/>
</dbReference>
<dbReference type="SUPFAM" id="SSF160369">
    <property type="entry name" value="Ribosomal protein L10-like"/>
    <property type="match status" value="1"/>
</dbReference>
<dbReference type="GO" id="GO:0015934">
    <property type="term" value="C:large ribosomal subunit"/>
    <property type="evidence" value="ECO:0007669"/>
    <property type="project" value="InterPro"/>
</dbReference>
<keyword evidence="4 6" id="KW-0687">Ribonucleoprotein</keyword>